<dbReference type="OrthoDB" id="2628646at2"/>
<organism evidence="2 3">
    <name type="scientific">Anaerobacillus alkalilacustris</name>
    <dbReference type="NCBI Taxonomy" id="393763"/>
    <lineage>
        <taxon>Bacteria</taxon>
        <taxon>Bacillati</taxon>
        <taxon>Bacillota</taxon>
        <taxon>Bacilli</taxon>
        <taxon>Bacillales</taxon>
        <taxon>Bacillaceae</taxon>
        <taxon>Anaerobacillus</taxon>
    </lineage>
</organism>
<dbReference type="AlphaFoldDB" id="A0A1S2LYS3"/>
<gene>
    <name evidence="2" type="ORF">BKP37_04055</name>
</gene>
<dbReference type="EMBL" id="MLQR01000001">
    <property type="protein sequence ID" value="OIJ17631.1"/>
    <property type="molecule type" value="Genomic_DNA"/>
</dbReference>
<evidence type="ECO:0000313" key="2">
    <source>
        <dbReference type="EMBL" id="OIJ17631.1"/>
    </source>
</evidence>
<keyword evidence="3" id="KW-1185">Reference proteome</keyword>
<name>A0A1S2LYS3_9BACI</name>
<reference evidence="2 3" key="1">
    <citation type="submission" date="2016-10" db="EMBL/GenBank/DDBJ databases">
        <title>Draft genome sequences of four alkaliphilic bacteria belonging to the Anaerobacillus genus.</title>
        <authorList>
            <person name="Bassil N.M."/>
            <person name="Lloyd J.R."/>
        </authorList>
    </citation>
    <scope>NUCLEOTIDE SEQUENCE [LARGE SCALE GENOMIC DNA]</scope>
    <source>
        <strain evidence="2 3">DSM 18345</strain>
    </source>
</reference>
<evidence type="ECO:0000313" key="3">
    <source>
        <dbReference type="Proteomes" id="UP000179524"/>
    </source>
</evidence>
<proteinExistence type="predicted"/>
<keyword evidence="1" id="KW-1133">Transmembrane helix</keyword>
<evidence type="ECO:0000256" key="1">
    <source>
        <dbReference type="SAM" id="Phobius"/>
    </source>
</evidence>
<accession>A0A1S2LYS3</accession>
<feature type="transmembrane region" description="Helical" evidence="1">
    <location>
        <begin position="90"/>
        <end position="109"/>
    </location>
</feature>
<dbReference type="RefSeq" id="WP_071308355.1">
    <property type="nucleotide sequence ID" value="NZ_MLQR01000001.1"/>
</dbReference>
<keyword evidence="1" id="KW-0812">Transmembrane</keyword>
<comment type="caution">
    <text evidence="2">The sequence shown here is derived from an EMBL/GenBank/DDBJ whole genome shotgun (WGS) entry which is preliminary data.</text>
</comment>
<keyword evidence="1" id="KW-0472">Membrane</keyword>
<dbReference type="Proteomes" id="UP000179524">
    <property type="component" value="Unassembled WGS sequence"/>
</dbReference>
<sequence>MTLERQDYYSHLQSLQDNCKKHMYYHVTLTMTDGSTFDGIIENVGADRFSVLVGEDVMDREDENQSDERQYYPYGPSPRRRFRRFRRREFPFASLAALALLPYVLPPVYPPYPYPYPYPYPVYPYY</sequence>
<protein>
    <submittedName>
        <fullName evidence="2">Uncharacterized protein</fullName>
    </submittedName>
</protein>